<evidence type="ECO:0000313" key="2">
    <source>
        <dbReference type="Proteomes" id="UP000318717"/>
    </source>
</evidence>
<proteinExistence type="predicted"/>
<dbReference type="AlphaFoldDB" id="A0A4Y3I0X4"/>
<evidence type="ECO:0000313" key="1">
    <source>
        <dbReference type="EMBL" id="GEA52620.1"/>
    </source>
</evidence>
<dbReference type="Pfam" id="PF04315">
    <property type="entry name" value="EpmC"/>
    <property type="match status" value="1"/>
</dbReference>
<evidence type="ECO:0008006" key="3">
    <source>
        <dbReference type="Google" id="ProtNLM"/>
    </source>
</evidence>
<dbReference type="Proteomes" id="UP000318717">
    <property type="component" value="Unassembled WGS sequence"/>
</dbReference>
<protein>
    <recommendedName>
        <fullName evidence="3">Elongation factor P hydroxylase</fullName>
    </recommendedName>
</protein>
<comment type="caution">
    <text evidence="1">The sequence shown here is derived from an EMBL/GenBank/DDBJ whole genome shotgun (WGS) entry which is preliminary data.</text>
</comment>
<reference evidence="1 2" key="1">
    <citation type="submission" date="2019-06" db="EMBL/GenBank/DDBJ databases">
        <title>Whole genome shotgun sequence of Vibrio inusitatus NBRC 102082.</title>
        <authorList>
            <person name="Hosoyama A."/>
            <person name="Uohara A."/>
            <person name="Ohji S."/>
            <person name="Ichikawa N."/>
        </authorList>
    </citation>
    <scope>NUCLEOTIDE SEQUENCE [LARGE SCALE GENOMIC DNA]</scope>
    <source>
        <strain evidence="1 2">NBRC 102082</strain>
    </source>
</reference>
<name>A0A4Y3I0X4_9VIBR</name>
<sequence>MFYADTTINLSMTHEYSDLITLFNDTFYRSFNTKLELGADEPIYLPSDDSNNYHRIIFARGFYASALHEIAHWCVAGPERRLIEDFGYWYEPDGRDANTQAEFEKVEIRPQAYEWLLSQSAGFRFQVSCDNLHGAFEPDRLGFMKKVHTEVIDILEKGLPTRVEMLSNALREHYNVPPLTQEDFKVF</sequence>
<keyword evidence="2" id="KW-1185">Reference proteome</keyword>
<dbReference type="InterPro" id="IPR007411">
    <property type="entry name" value="EpmC"/>
</dbReference>
<organism evidence="1 2">
    <name type="scientific">Vibrio inusitatus NBRC 102082</name>
    <dbReference type="NCBI Taxonomy" id="1219070"/>
    <lineage>
        <taxon>Bacteria</taxon>
        <taxon>Pseudomonadati</taxon>
        <taxon>Pseudomonadota</taxon>
        <taxon>Gammaproteobacteria</taxon>
        <taxon>Vibrionales</taxon>
        <taxon>Vibrionaceae</taxon>
        <taxon>Vibrio</taxon>
    </lineage>
</organism>
<dbReference type="EMBL" id="BJLF01000022">
    <property type="protein sequence ID" value="GEA52620.1"/>
    <property type="molecule type" value="Genomic_DNA"/>
</dbReference>
<gene>
    <name evidence="1" type="ORF">VIN01S_34240</name>
</gene>
<accession>A0A4Y3I0X4</accession>